<protein>
    <submittedName>
        <fullName evidence="4">LytTR family two component transcriptional regulator</fullName>
    </submittedName>
</protein>
<evidence type="ECO:0000259" key="2">
    <source>
        <dbReference type="PROSITE" id="PS50110"/>
    </source>
</evidence>
<evidence type="ECO:0000313" key="4">
    <source>
        <dbReference type="EMBL" id="TCK85197.1"/>
    </source>
</evidence>
<reference evidence="4 5" key="1">
    <citation type="submission" date="2019-03" db="EMBL/GenBank/DDBJ databases">
        <title>Genomic Encyclopedia of Archaeal and Bacterial Type Strains, Phase II (KMG-II): from individual species to whole genera.</title>
        <authorList>
            <person name="Goeker M."/>
        </authorList>
    </citation>
    <scope>NUCLEOTIDE SEQUENCE [LARGE SCALE GENOMIC DNA]</scope>
    <source>
        <strain evidence="4 5">DSM 22554</strain>
    </source>
</reference>
<proteinExistence type="predicted"/>
<dbReference type="GO" id="GO:0000156">
    <property type="term" value="F:phosphorelay response regulator activity"/>
    <property type="evidence" value="ECO:0007669"/>
    <property type="project" value="InterPro"/>
</dbReference>
<dbReference type="EMBL" id="SMGO01000001">
    <property type="protein sequence ID" value="TCK85197.1"/>
    <property type="molecule type" value="Genomic_DNA"/>
</dbReference>
<dbReference type="InterPro" id="IPR007492">
    <property type="entry name" value="LytTR_DNA-bd_dom"/>
</dbReference>
<comment type="caution">
    <text evidence="4">The sequence shown here is derived from an EMBL/GenBank/DDBJ whole genome shotgun (WGS) entry which is preliminary data.</text>
</comment>
<dbReference type="SMART" id="SM00448">
    <property type="entry name" value="REC"/>
    <property type="match status" value="1"/>
</dbReference>
<dbReference type="AlphaFoldDB" id="A0A4R1M1K1"/>
<dbReference type="InterPro" id="IPR001789">
    <property type="entry name" value="Sig_transdc_resp-reg_receiver"/>
</dbReference>
<evidence type="ECO:0000259" key="3">
    <source>
        <dbReference type="PROSITE" id="PS50930"/>
    </source>
</evidence>
<keyword evidence="5" id="KW-1185">Reference proteome</keyword>
<dbReference type="Pfam" id="PF04397">
    <property type="entry name" value="LytTR"/>
    <property type="match status" value="1"/>
</dbReference>
<gene>
    <name evidence="4" type="ORF">C8N28_0497</name>
</gene>
<dbReference type="PROSITE" id="PS50930">
    <property type="entry name" value="HTH_LYTTR"/>
    <property type="match status" value="1"/>
</dbReference>
<dbReference type="PANTHER" id="PTHR37299:SF1">
    <property type="entry name" value="STAGE 0 SPORULATION PROTEIN A HOMOLOG"/>
    <property type="match status" value="1"/>
</dbReference>
<dbReference type="Proteomes" id="UP000294616">
    <property type="component" value="Unassembled WGS sequence"/>
</dbReference>
<accession>A0A4R1M1K1</accession>
<feature type="domain" description="Response regulatory" evidence="2">
    <location>
        <begin position="3"/>
        <end position="120"/>
    </location>
</feature>
<dbReference type="InterPro" id="IPR011006">
    <property type="entry name" value="CheY-like_superfamily"/>
</dbReference>
<keyword evidence="1" id="KW-0597">Phosphoprotein</keyword>
<dbReference type="InterPro" id="IPR046947">
    <property type="entry name" value="LytR-like"/>
</dbReference>
<dbReference type="PROSITE" id="PS50110">
    <property type="entry name" value="RESPONSE_REGULATORY"/>
    <property type="match status" value="1"/>
</dbReference>
<feature type="modified residue" description="4-aspartylphosphate" evidence="1">
    <location>
        <position position="55"/>
    </location>
</feature>
<dbReference type="Gene3D" id="2.40.50.1020">
    <property type="entry name" value="LytTr DNA-binding domain"/>
    <property type="match status" value="1"/>
</dbReference>
<name>A0A4R1M1K1_9SPHI</name>
<dbReference type="Pfam" id="PF00072">
    <property type="entry name" value="Response_reg"/>
    <property type="match status" value="1"/>
</dbReference>
<dbReference type="PANTHER" id="PTHR37299">
    <property type="entry name" value="TRANSCRIPTIONAL REGULATOR-RELATED"/>
    <property type="match status" value="1"/>
</dbReference>
<evidence type="ECO:0000256" key="1">
    <source>
        <dbReference type="PROSITE-ProRule" id="PRU00169"/>
    </source>
</evidence>
<dbReference type="SMART" id="SM00850">
    <property type="entry name" value="LytTR"/>
    <property type="match status" value="1"/>
</dbReference>
<sequence length="249" mass="28399">MINCIGIDDEPVALKLVTSYIEQTPFLNLMGTFTNAVEALKAIHEQPDLQLLFLDIRMADLSGIELAKIIEQTGRSKTLRVIFTTAYDQYALEGFKVDALDYLLKPFSFADFTKSASKAYDYFKLLENNDINSSIIPAEQRAEKSYIYLKVDYQLVKIQISDILYIEGLKDYVKIFLKNQEKPLLTLMSLKNLEERLSPSGFIRIHRSFIVAGNAVTAIAKNTLQIGDLTIPVTEQYKQSFNDFIKDWV</sequence>
<dbReference type="SUPFAM" id="SSF52172">
    <property type="entry name" value="CheY-like"/>
    <property type="match status" value="1"/>
</dbReference>
<organism evidence="4 5">
    <name type="scientific">Albibacterium bauzanense</name>
    <dbReference type="NCBI Taxonomy" id="653929"/>
    <lineage>
        <taxon>Bacteria</taxon>
        <taxon>Pseudomonadati</taxon>
        <taxon>Bacteroidota</taxon>
        <taxon>Sphingobacteriia</taxon>
        <taxon>Sphingobacteriales</taxon>
        <taxon>Sphingobacteriaceae</taxon>
        <taxon>Albibacterium</taxon>
    </lineage>
</organism>
<feature type="domain" description="HTH LytTR-type" evidence="3">
    <location>
        <begin position="147"/>
        <end position="247"/>
    </location>
</feature>
<evidence type="ECO:0000313" key="5">
    <source>
        <dbReference type="Proteomes" id="UP000294616"/>
    </source>
</evidence>
<dbReference type="Gene3D" id="3.40.50.2300">
    <property type="match status" value="1"/>
</dbReference>
<dbReference type="GO" id="GO:0003677">
    <property type="term" value="F:DNA binding"/>
    <property type="evidence" value="ECO:0007669"/>
    <property type="project" value="InterPro"/>
</dbReference>